<proteinExistence type="predicted"/>
<keyword evidence="2" id="KW-1185">Reference proteome</keyword>
<evidence type="ECO:0000313" key="1">
    <source>
        <dbReference type="EMBL" id="SIT81916.1"/>
    </source>
</evidence>
<dbReference type="AlphaFoldDB" id="A0A1R3WYB0"/>
<protein>
    <submittedName>
        <fullName evidence="1">Uncharacterized protein</fullName>
    </submittedName>
</protein>
<gene>
    <name evidence="1" type="ORF">SAMN05421849_1577</name>
</gene>
<evidence type="ECO:0000313" key="2">
    <source>
        <dbReference type="Proteomes" id="UP000192455"/>
    </source>
</evidence>
<dbReference type="Proteomes" id="UP000192455">
    <property type="component" value="Unassembled WGS sequence"/>
</dbReference>
<reference evidence="1 2" key="1">
    <citation type="submission" date="2017-01" db="EMBL/GenBank/DDBJ databases">
        <authorList>
            <person name="Mah S.A."/>
            <person name="Swanson W.J."/>
            <person name="Moy G.W."/>
            <person name="Vacquier V.D."/>
        </authorList>
    </citation>
    <scope>NUCLEOTIDE SEQUENCE [LARGE SCALE GENOMIC DNA]</scope>
    <source>
        <strain evidence="1 2">DSM 21219</strain>
    </source>
</reference>
<dbReference type="STRING" id="515897.SAMN05421849_1577"/>
<organism evidence="1 2">
    <name type="scientific">Pontibaca methylaminivorans</name>
    <dbReference type="NCBI Taxonomy" id="515897"/>
    <lineage>
        <taxon>Bacteria</taxon>
        <taxon>Pseudomonadati</taxon>
        <taxon>Pseudomonadota</taxon>
        <taxon>Alphaproteobacteria</taxon>
        <taxon>Rhodobacterales</taxon>
        <taxon>Roseobacteraceae</taxon>
        <taxon>Pontibaca</taxon>
    </lineage>
</organism>
<dbReference type="OrthoDB" id="8455769at2"/>
<name>A0A1R3WYB0_9RHOB</name>
<dbReference type="RefSeq" id="WP_076649267.1">
    <property type="nucleotide sequence ID" value="NZ_FTPS01000001.1"/>
</dbReference>
<accession>A0A1R3WYB0</accession>
<sequence length="149" mass="16687">MITPHSARTKLACQIAAVDPDRFNEAVHAGNYPCAPQTARGSARVFDIEDMVALRVYSRLLNQEIPPRRAGHMACGIRDVLRQHPGANRVVEIILSMGSPYYLRAEDFDCDATHMSGLDIMEVREFRLDLIRECIVRDLHAEAGIIGEE</sequence>
<dbReference type="EMBL" id="FTPS01000001">
    <property type="protein sequence ID" value="SIT81916.1"/>
    <property type="molecule type" value="Genomic_DNA"/>
</dbReference>